<gene>
    <name evidence="1" type="ORF">PLANPX_3823</name>
</gene>
<sequence>MRWKRTTPFPNFTAVAAAIPNFIAPPIRDRSVRVGLTRTGIRCYLRSDADVPGWKFGWTDQAGVMGKGRAPIWVLDIVPDFEEIHEGLRLWRVPDAIESGHRFGYMLDANGVWVHVAPTAAEAYLESQGIARPHDYLKSIRATYEAA</sequence>
<reference evidence="2" key="1">
    <citation type="submission" date="2019-10" db="EMBL/GenBank/DDBJ databases">
        <title>Lacipirellula parvula gen. nov., sp. nov., representing a lineage of planctomycetes widespread in freshwater anoxic habitats, and description of the family Lacipirellulaceae.</title>
        <authorList>
            <person name="Dedysh S.N."/>
            <person name="Kulichevskaya I.S."/>
            <person name="Beletsky A.V."/>
            <person name="Rakitin A.L."/>
            <person name="Mardanov A.V."/>
            <person name="Ivanova A.A."/>
            <person name="Saltykova V.X."/>
            <person name="Rijpstra W.I.C."/>
            <person name="Sinninghe Damste J.S."/>
            <person name="Ravin N.V."/>
        </authorList>
    </citation>
    <scope>NUCLEOTIDE SEQUENCE [LARGE SCALE GENOMIC DNA]</scope>
    <source>
        <strain evidence="2">PX69</strain>
    </source>
</reference>
<accession>A0A5K7XGZ4</accession>
<organism evidence="1 2">
    <name type="scientific">Lacipirellula parvula</name>
    <dbReference type="NCBI Taxonomy" id="2650471"/>
    <lineage>
        <taxon>Bacteria</taxon>
        <taxon>Pseudomonadati</taxon>
        <taxon>Planctomycetota</taxon>
        <taxon>Planctomycetia</taxon>
        <taxon>Pirellulales</taxon>
        <taxon>Lacipirellulaceae</taxon>
        <taxon>Lacipirellula</taxon>
    </lineage>
</organism>
<evidence type="ECO:0000313" key="1">
    <source>
        <dbReference type="EMBL" id="BBO34211.1"/>
    </source>
</evidence>
<dbReference type="KEGG" id="lpav:PLANPX_3823"/>
<protein>
    <submittedName>
        <fullName evidence="1">Uncharacterized protein</fullName>
    </submittedName>
</protein>
<keyword evidence="2" id="KW-1185">Reference proteome</keyword>
<dbReference type="AlphaFoldDB" id="A0A5K7XGZ4"/>
<evidence type="ECO:0000313" key="2">
    <source>
        <dbReference type="Proteomes" id="UP000326837"/>
    </source>
</evidence>
<proteinExistence type="predicted"/>
<name>A0A5K7XGZ4_9BACT</name>
<dbReference type="RefSeq" id="WP_152099833.1">
    <property type="nucleotide sequence ID" value="NZ_AP021861.1"/>
</dbReference>
<dbReference type="EMBL" id="AP021861">
    <property type="protein sequence ID" value="BBO34211.1"/>
    <property type="molecule type" value="Genomic_DNA"/>
</dbReference>
<dbReference type="Proteomes" id="UP000326837">
    <property type="component" value="Chromosome"/>
</dbReference>